<sequence length="309" mass="33763">MPLPADPEVVDTGHGLVKVLQGIFGPHPGYRPAHAKGILLQGTFKPTVEASSLSTATHFHRTSTTVIARFSSSGGFPDLSDTDPSGNPRGLALRFILEESPRHVHTDIVAHSTPFFPAKDGPEALAFFRSLASGTISDHLSSHPAAQAFVQAPKPFPTSFATEKYFGVNAFKFINQDGKETYFRYRIVPKAGESYLDDDQIKAKGPTYLFDDLSTQLEKASIEFDIVAQLADIDDVTNDCTVHWPEDRKLVKLGTVSLNTIKKEDSAAEQKKIIFDPVPRVEGIESSADPLIDTRAAVYLISGRERRAA</sequence>
<keyword evidence="3" id="KW-1185">Reference proteome</keyword>
<dbReference type="RefSeq" id="XP_046073496.1">
    <property type="nucleotide sequence ID" value="XM_046220306.1"/>
</dbReference>
<proteinExistence type="predicted"/>
<dbReference type="SMART" id="SM01060">
    <property type="entry name" value="Catalase"/>
    <property type="match status" value="1"/>
</dbReference>
<evidence type="ECO:0000313" key="2">
    <source>
        <dbReference type="EMBL" id="KAH8699032.1"/>
    </source>
</evidence>
<dbReference type="PROSITE" id="PS51402">
    <property type="entry name" value="CATALASE_3"/>
    <property type="match status" value="1"/>
</dbReference>
<dbReference type="EMBL" id="JAJTJA010000005">
    <property type="protein sequence ID" value="KAH8699032.1"/>
    <property type="molecule type" value="Genomic_DNA"/>
</dbReference>
<dbReference type="PANTHER" id="PTHR11465:SF62">
    <property type="entry name" value="CATALASE T"/>
    <property type="match status" value="1"/>
</dbReference>
<dbReference type="InterPro" id="IPR011614">
    <property type="entry name" value="Catalase_core"/>
</dbReference>
<evidence type="ECO:0000259" key="1">
    <source>
        <dbReference type="SMART" id="SM01060"/>
    </source>
</evidence>
<dbReference type="GeneID" id="70250593"/>
<protein>
    <submittedName>
        <fullName evidence="2">Catalase domain-containing protein</fullName>
    </submittedName>
</protein>
<dbReference type="InterPro" id="IPR018028">
    <property type="entry name" value="Catalase"/>
</dbReference>
<dbReference type="GO" id="GO:0004096">
    <property type="term" value="F:catalase activity"/>
    <property type="evidence" value="ECO:0007669"/>
    <property type="project" value="InterPro"/>
</dbReference>
<dbReference type="InterPro" id="IPR024168">
    <property type="entry name" value="Catalase_SrpA-type_pred"/>
</dbReference>
<dbReference type="Gene3D" id="1.20.1280.120">
    <property type="match status" value="1"/>
</dbReference>
<accession>A0AAD4KTM9</accession>
<name>A0AAD4KTM9_9EURO</name>
<dbReference type="PIRSF" id="PIRSF000296">
    <property type="entry name" value="SrpA"/>
    <property type="match status" value="1"/>
</dbReference>
<reference evidence="2" key="1">
    <citation type="submission" date="2021-12" db="EMBL/GenBank/DDBJ databases">
        <title>Convergent genome expansion in fungi linked to evolution of root-endophyte symbiosis.</title>
        <authorList>
            <consortium name="DOE Joint Genome Institute"/>
            <person name="Ke Y.-H."/>
            <person name="Bonito G."/>
            <person name="Liao H.-L."/>
            <person name="Looney B."/>
            <person name="Rojas-Flechas A."/>
            <person name="Nash J."/>
            <person name="Hameed K."/>
            <person name="Schadt C."/>
            <person name="Martin F."/>
            <person name="Crous P.W."/>
            <person name="Miettinen O."/>
            <person name="Magnuson J.K."/>
            <person name="Labbe J."/>
            <person name="Jacobson D."/>
            <person name="Doktycz M.J."/>
            <person name="Veneault-Fourrey C."/>
            <person name="Kuo A."/>
            <person name="Mondo S."/>
            <person name="Calhoun S."/>
            <person name="Riley R."/>
            <person name="Ohm R."/>
            <person name="LaButti K."/>
            <person name="Andreopoulos B."/>
            <person name="Pangilinan J."/>
            <person name="Nolan M."/>
            <person name="Tritt A."/>
            <person name="Clum A."/>
            <person name="Lipzen A."/>
            <person name="Daum C."/>
            <person name="Barry K."/>
            <person name="Grigoriev I.V."/>
            <person name="Vilgalys R."/>
        </authorList>
    </citation>
    <scope>NUCLEOTIDE SEQUENCE</scope>
    <source>
        <strain evidence="2">PMI_201</strain>
    </source>
</reference>
<dbReference type="SUPFAM" id="SSF56634">
    <property type="entry name" value="Heme-dependent catalase-like"/>
    <property type="match status" value="1"/>
</dbReference>
<dbReference type="GO" id="GO:0042542">
    <property type="term" value="P:response to hydrogen peroxide"/>
    <property type="evidence" value="ECO:0007669"/>
    <property type="project" value="TreeGrafter"/>
</dbReference>
<feature type="domain" description="Catalase core" evidence="1">
    <location>
        <begin position="1"/>
        <end position="308"/>
    </location>
</feature>
<evidence type="ECO:0000313" key="3">
    <source>
        <dbReference type="Proteomes" id="UP001201262"/>
    </source>
</evidence>
<dbReference type="Proteomes" id="UP001201262">
    <property type="component" value="Unassembled WGS sequence"/>
</dbReference>
<dbReference type="PANTHER" id="PTHR11465">
    <property type="entry name" value="CATALASE"/>
    <property type="match status" value="1"/>
</dbReference>
<dbReference type="Gene3D" id="2.40.180.10">
    <property type="entry name" value="Catalase core domain"/>
    <property type="match status" value="1"/>
</dbReference>
<dbReference type="AlphaFoldDB" id="A0AAD4KTM9"/>
<dbReference type="InterPro" id="IPR020835">
    <property type="entry name" value="Catalase_sf"/>
</dbReference>
<dbReference type="GO" id="GO:0005777">
    <property type="term" value="C:peroxisome"/>
    <property type="evidence" value="ECO:0007669"/>
    <property type="project" value="TreeGrafter"/>
</dbReference>
<dbReference type="CDD" id="cd08153">
    <property type="entry name" value="srpA_like"/>
    <property type="match status" value="1"/>
</dbReference>
<comment type="caution">
    <text evidence="2">The sequence shown here is derived from an EMBL/GenBank/DDBJ whole genome shotgun (WGS) entry which is preliminary data.</text>
</comment>
<organism evidence="2 3">
    <name type="scientific">Talaromyces proteolyticus</name>
    <dbReference type="NCBI Taxonomy" id="1131652"/>
    <lineage>
        <taxon>Eukaryota</taxon>
        <taxon>Fungi</taxon>
        <taxon>Dikarya</taxon>
        <taxon>Ascomycota</taxon>
        <taxon>Pezizomycotina</taxon>
        <taxon>Eurotiomycetes</taxon>
        <taxon>Eurotiomycetidae</taxon>
        <taxon>Eurotiales</taxon>
        <taxon>Trichocomaceae</taxon>
        <taxon>Talaromyces</taxon>
        <taxon>Talaromyces sect. Bacilispori</taxon>
    </lineage>
</organism>
<dbReference type="Pfam" id="PF00199">
    <property type="entry name" value="Catalase"/>
    <property type="match status" value="1"/>
</dbReference>
<dbReference type="GO" id="GO:0005739">
    <property type="term" value="C:mitochondrion"/>
    <property type="evidence" value="ECO:0007669"/>
    <property type="project" value="TreeGrafter"/>
</dbReference>
<dbReference type="GO" id="GO:0042744">
    <property type="term" value="P:hydrogen peroxide catabolic process"/>
    <property type="evidence" value="ECO:0007669"/>
    <property type="project" value="TreeGrafter"/>
</dbReference>
<dbReference type="GO" id="GO:0020037">
    <property type="term" value="F:heme binding"/>
    <property type="evidence" value="ECO:0007669"/>
    <property type="project" value="InterPro"/>
</dbReference>
<gene>
    <name evidence="2" type="ORF">BGW36DRAFT_426713</name>
</gene>